<dbReference type="PROSITE" id="PS01302">
    <property type="entry name" value="UPF0758"/>
    <property type="match status" value="1"/>
</dbReference>
<dbReference type="GO" id="GO:0006508">
    <property type="term" value="P:proteolysis"/>
    <property type="evidence" value="ECO:0007669"/>
    <property type="project" value="UniProtKB-KW"/>
</dbReference>
<evidence type="ECO:0000256" key="6">
    <source>
        <dbReference type="ARBA" id="ARBA00023049"/>
    </source>
</evidence>
<reference evidence="7" key="1">
    <citation type="submission" date="2021-01" db="EMBL/GenBank/DDBJ databases">
        <title>Draft genome sequence of Acholeplasmataceae bacterium strain Mahy22.</title>
        <authorList>
            <person name="Watanabe M."/>
            <person name="Kojima H."/>
            <person name="Fukui M."/>
        </authorList>
    </citation>
    <scope>NUCLEOTIDE SEQUENCE</scope>
    <source>
        <strain evidence="7">Mahy22</strain>
    </source>
</reference>
<keyword evidence="2" id="KW-0645">Protease</keyword>
<organism evidence="7 8">
    <name type="scientific">Mariniplasma anaerobium</name>
    <dbReference type="NCBI Taxonomy" id="2735436"/>
    <lineage>
        <taxon>Bacteria</taxon>
        <taxon>Bacillati</taxon>
        <taxon>Mycoplasmatota</taxon>
        <taxon>Mollicutes</taxon>
        <taxon>Acholeplasmatales</taxon>
        <taxon>Acholeplasmataceae</taxon>
        <taxon>Mariniplasma</taxon>
    </lineage>
</organism>
<evidence type="ECO:0000256" key="5">
    <source>
        <dbReference type="ARBA" id="ARBA00022833"/>
    </source>
</evidence>
<dbReference type="AlphaFoldDB" id="A0A7U9XVD9"/>
<dbReference type="EMBL" id="AP024412">
    <property type="protein sequence ID" value="BCR35191.1"/>
    <property type="molecule type" value="Genomic_DNA"/>
</dbReference>
<dbReference type="InterPro" id="IPR001405">
    <property type="entry name" value="UPF0758"/>
</dbReference>
<dbReference type="InterPro" id="IPR020891">
    <property type="entry name" value="UPF0758_CS"/>
</dbReference>
<evidence type="ECO:0000256" key="3">
    <source>
        <dbReference type="ARBA" id="ARBA00022723"/>
    </source>
</evidence>
<keyword evidence="6" id="KW-0482">Metalloprotease</keyword>
<dbReference type="InterPro" id="IPR037518">
    <property type="entry name" value="MPN"/>
</dbReference>
<dbReference type="PROSITE" id="PS50249">
    <property type="entry name" value="MPN"/>
    <property type="match status" value="1"/>
</dbReference>
<dbReference type="Pfam" id="PF04002">
    <property type="entry name" value="RadC"/>
    <property type="match status" value="1"/>
</dbReference>
<keyword evidence="3" id="KW-0479">Metal-binding</keyword>
<name>A0A7U9XVD9_9MOLU</name>
<keyword evidence="5" id="KW-0862">Zinc</keyword>
<evidence type="ECO:0000256" key="2">
    <source>
        <dbReference type="ARBA" id="ARBA00022670"/>
    </source>
</evidence>
<sequence length="160" mass="17987">MMIENHHKDYYNLVEVSIHKKKRVSPFNLNITCPKDAARFFSHMLAKKDREVLGVIGLDIKNKITYFEIAHIGTLSQNLIHPREIFKAAILTNSHAIIIAHNHPSGHVDPSLADRNATKQMTQAGELIGVTLIDHLIVTNDKYYSSKENKESYIGGGSNV</sequence>
<evidence type="ECO:0000256" key="4">
    <source>
        <dbReference type="ARBA" id="ARBA00022801"/>
    </source>
</evidence>
<gene>
    <name evidence="7" type="ORF">MPAN_000840</name>
</gene>
<dbReference type="PANTHER" id="PTHR30471">
    <property type="entry name" value="DNA REPAIR PROTEIN RADC"/>
    <property type="match status" value="1"/>
</dbReference>
<comment type="similarity">
    <text evidence="1">Belongs to the UPF0758 family.</text>
</comment>
<keyword evidence="4" id="KW-0378">Hydrolase</keyword>
<accession>A0A7U9XVD9</accession>
<evidence type="ECO:0000313" key="7">
    <source>
        <dbReference type="EMBL" id="BCR35191.1"/>
    </source>
</evidence>
<dbReference type="PANTHER" id="PTHR30471:SF3">
    <property type="entry name" value="UPF0758 PROTEIN YEES-RELATED"/>
    <property type="match status" value="1"/>
</dbReference>
<keyword evidence="8" id="KW-1185">Reference proteome</keyword>
<evidence type="ECO:0000256" key="1">
    <source>
        <dbReference type="ARBA" id="ARBA00010243"/>
    </source>
</evidence>
<dbReference type="KEGG" id="manr:MPAN_000840"/>
<proteinExistence type="inferred from homology"/>
<dbReference type="Proteomes" id="UP000620133">
    <property type="component" value="Chromosome"/>
</dbReference>
<dbReference type="GO" id="GO:0008237">
    <property type="term" value="F:metallopeptidase activity"/>
    <property type="evidence" value="ECO:0007669"/>
    <property type="project" value="UniProtKB-KW"/>
</dbReference>
<dbReference type="SUPFAM" id="SSF102712">
    <property type="entry name" value="JAB1/MPN domain"/>
    <property type="match status" value="1"/>
</dbReference>
<dbReference type="InterPro" id="IPR025657">
    <property type="entry name" value="RadC_JAB"/>
</dbReference>
<dbReference type="CDD" id="cd08071">
    <property type="entry name" value="MPN_DUF2466"/>
    <property type="match status" value="1"/>
</dbReference>
<evidence type="ECO:0000313" key="8">
    <source>
        <dbReference type="Proteomes" id="UP000620133"/>
    </source>
</evidence>
<protein>
    <submittedName>
        <fullName evidence="7">Uncharacterized protein</fullName>
    </submittedName>
</protein>
<dbReference type="Gene3D" id="3.40.140.10">
    <property type="entry name" value="Cytidine Deaminase, domain 2"/>
    <property type="match status" value="1"/>
</dbReference>
<dbReference type="GO" id="GO:0046872">
    <property type="term" value="F:metal ion binding"/>
    <property type="evidence" value="ECO:0007669"/>
    <property type="project" value="UniProtKB-KW"/>
</dbReference>